<reference evidence="1 2" key="1">
    <citation type="journal article" date="2022" name="bioRxiv">
        <title>The genome of the oomycete Peronosclerospora sorghi, a cosmopolitan pathogen of maize and sorghum, is inflated with dispersed pseudogenes.</title>
        <authorList>
            <person name="Fletcher K."/>
            <person name="Martin F."/>
            <person name="Isakeit T."/>
            <person name="Cavanaugh K."/>
            <person name="Magill C."/>
            <person name="Michelmore R."/>
        </authorList>
    </citation>
    <scope>NUCLEOTIDE SEQUENCE [LARGE SCALE GENOMIC DNA]</scope>
    <source>
        <strain evidence="1">P6</strain>
    </source>
</reference>
<gene>
    <name evidence="1" type="ORF">PsorP6_009003</name>
</gene>
<evidence type="ECO:0000313" key="1">
    <source>
        <dbReference type="EMBL" id="KAI9911643.1"/>
    </source>
</evidence>
<organism evidence="1 2">
    <name type="scientific">Peronosclerospora sorghi</name>
    <dbReference type="NCBI Taxonomy" id="230839"/>
    <lineage>
        <taxon>Eukaryota</taxon>
        <taxon>Sar</taxon>
        <taxon>Stramenopiles</taxon>
        <taxon>Oomycota</taxon>
        <taxon>Peronosporomycetes</taxon>
        <taxon>Peronosporales</taxon>
        <taxon>Peronosporaceae</taxon>
        <taxon>Peronosclerospora</taxon>
    </lineage>
</organism>
<proteinExistence type="predicted"/>
<name>A0ACC0W0Y2_9STRA</name>
<dbReference type="Proteomes" id="UP001163321">
    <property type="component" value="Chromosome 5"/>
</dbReference>
<keyword evidence="2" id="KW-1185">Reference proteome</keyword>
<protein>
    <submittedName>
        <fullName evidence="1">Uncharacterized protein</fullName>
    </submittedName>
</protein>
<accession>A0ACC0W0Y2</accession>
<dbReference type="EMBL" id="CM047584">
    <property type="protein sequence ID" value="KAI9911643.1"/>
    <property type="molecule type" value="Genomic_DNA"/>
</dbReference>
<sequence>MSSSSEKIFATHTFDSMHLSEKLVNVLNKDEESGGFGFMRPTIVQVQTIPSVLEGKDVLVRSETESGKTLSYLLPIVQKLQEKTPRIQHQDGCLALYP</sequence>
<evidence type="ECO:0000313" key="2">
    <source>
        <dbReference type="Proteomes" id="UP001163321"/>
    </source>
</evidence>
<comment type="caution">
    <text evidence="1">The sequence shown here is derived from an EMBL/GenBank/DDBJ whole genome shotgun (WGS) entry which is preliminary data.</text>
</comment>